<keyword evidence="4 7" id="KW-0812">Transmembrane</keyword>
<reference evidence="9" key="1">
    <citation type="submission" date="2019-08" db="EMBL/GenBank/DDBJ databases">
        <authorList>
            <person name="Kucharzyk K."/>
            <person name="Murdoch R.W."/>
            <person name="Higgins S."/>
            <person name="Loffler F."/>
        </authorList>
    </citation>
    <scope>NUCLEOTIDE SEQUENCE</scope>
</reference>
<organism evidence="9">
    <name type="scientific">bioreactor metagenome</name>
    <dbReference type="NCBI Taxonomy" id="1076179"/>
    <lineage>
        <taxon>unclassified sequences</taxon>
        <taxon>metagenomes</taxon>
        <taxon>ecological metagenomes</taxon>
    </lineage>
</organism>
<feature type="transmembrane region" description="Helical" evidence="7">
    <location>
        <begin position="239"/>
        <end position="261"/>
    </location>
</feature>
<comment type="caution">
    <text evidence="9">The sequence shown here is derived from an EMBL/GenBank/DDBJ whole genome shotgun (WGS) entry which is preliminary data.</text>
</comment>
<dbReference type="GO" id="GO:0005886">
    <property type="term" value="C:plasma membrane"/>
    <property type="evidence" value="ECO:0007669"/>
    <property type="project" value="UniProtKB-SubCell"/>
</dbReference>
<dbReference type="GO" id="GO:0055085">
    <property type="term" value="P:transmembrane transport"/>
    <property type="evidence" value="ECO:0007669"/>
    <property type="project" value="InterPro"/>
</dbReference>
<evidence type="ECO:0000256" key="6">
    <source>
        <dbReference type="ARBA" id="ARBA00023136"/>
    </source>
</evidence>
<name>A0A644TL43_9ZZZZ</name>
<dbReference type="EMBL" id="VSSQ01000032">
    <property type="protein sequence ID" value="MPL66431.1"/>
    <property type="molecule type" value="Genomic_DNA"/>
</dbReference>
<protein>
    <recommendedName>
        <fullName evidence="8">ABC transmembrane type-1 domain-containing protein</fullName>
    </recommendedName>
</protein>
<keyword evidence="5 7" id="KW-1133">Transmembrane helix</keyword>
<evidence type="ECO:0000256" key="4">
    <source>
        <dbReference type="ARBA" id="ARBA00022692"/>
    </source>
</evidence>
<evidence type="ECO:0000256" key="2">
    <source>
        <dbReference type="ARBA" id="ARBA00022448"/>
    </source>
</evidence>
<dbReference type="PANTHER" id="PTHR30151:SF0">
    <property type="entry name" value="ABC TRANSPORTER PERMEASE PROTEIN MJ0413-RELATED"/>
    <property type="match status" value="1"/>
</dbReference>
<accession>A0A644TL43</accession>
<evidence type="ECO:0000256" key="1">
    <source>
        <dbReference type="ARBA" id="ARBA00004651"/>
    </source>
</evidence>
<feature type="transmembrane region" description="Helical" evidence="7">
    <location>
        <begin position="73"/>
        <end position="104"/>
    </location>
</feature>
<dbReference type="PROSITE" id="PS50928">
    <property type="entry name" value="ABC_TM1"/>
    <property type="match status" value="1"/>
</dbReference>
<dbReference type="InterPro" id="IPR035906">
    <property type="entry name" value="MetI-like_sf"/>
</dbReference>
<proteinExistence type="predicted"/>
<dbReference type="InterPro" id="IPR000515">
    <property type="entry name" value="MetI-like"/>
</dbReference>
<feature type="transmembrane region" description="Helical" evidence="7">
    <location>
        <begin position="27"/>
        <end position="53"/>
    </location>
</feature>
<keyword evidence="6 7" id="KW-0472">Membrane</keyword>
<dbReference type="SUPFAM" id="SSF161098">
    <property type="entry name" value="MetI-like"/>
    <property type="match status" value="1"/>
</dbReference>
<dbReference type="PANTHER" id="PTHR30151">
    <property type="entry name" value="ALKANE SULFONATE ABC TRANSPORTER-RELATED, MEMBRANE SUBUNIT"/>
    <property type="match status" value="1"/>
</dbReference>
<feature type="domain" description="ABC transmembrane type-1" evidence="8">
    <location>
        <begin position="77"/>
        <end position="258"/>
    </location>
</feature>
<dbReference type="Pfam" id="PF00528">
    <property type="entry name" value="BPD_transp_1"/>
    <property type="match status" value="1"/>
</dbReference>
<dbReference type="AlphaFoldDB" id="A0A644TL43"/>
<evidence type="ECO:0000259" key="8">
    <source>
        <dbReference type="PROSITE" id="PS50928"/>
    </source>
</evidence>
<gene>
    <name evidence="9" type="ORF">SDC9_12106</name>
</gene>
<evidence type="ECO:0000256" key="7">
    <source>
        <dbReference type="SAM" id="Phobius"/>
    </source>
</evidence>
<sequence>MRPSGDLSGPAPEKGRRQRRNSLARKLCFGLLGICAALLLWRLAAIAIGSSLILPPPGEVAASFARLFSGNDFWAAVLGSLQRVVTAFLLSLLAGSLSGTLAALSQNFKSLLAPLLTTIRATPVLALILIAMFWLPSSGVPVFSAFLMAYPLIHSSVCAGVESVDPELVQMATVFKVPSKMILLKLRLPSASPYFLAGAKSALGLSWKVVVAGELLSQPRFALGTEMQDARLSLDTASVLAWAAATIFLCGISEFLLGIAARRLERARMEPSS</sequence>
<keyword evidence="3" id="KW-1003">Cell membrane</keyword>
<keyword evidence="2" id="KW-0813">Transport</keyword>
<evidence type="ECO:0000256" key="5">
    <source>
        <dbReference type="ARBA" id="ARBA00022989"/>
    </source>
</evidence>
<dbReference type="Gene3D" id="1.10.3720.10">
    <property type="entry name" value="MetI-like"/>
    <property type="match status" value="1"/>
</dbReference>
<evidence type="ECO:0000313" key="9">
    <source>
        <dbReference type="EMBL" id="MPL66431.1"/>
    </source>
</evidence>
<evidence type="ECO:0000256" key="3">
    <source>
        <dbReference type="ARBA" id="ARBA00022475"/>
    </source>
</evidence>
<comment type="subcellular location">
    <subcellularLocation>
        <location evidence="1">Cell membrane</location>
        <topology evidence="1">Multi-pass membrane protein</topology>
    </subcellularLocation>
</comment>